<keyword evidence="3" id="KW-1015">Disulfide bond</keyword>
<dbReference type="OrthoDB" id="8934837at2759"/>
<dbReference type="SUPFAM" id="SSF54117">
    <property type="entry name" value="Interleukin 8-like chemokines"/>
    <property type="match status" value="1"/>
</dbReference>
<dbReference type="CDD" id="cd00272">
    <property type="entry name" value="Chemokine_CC"/>
    <property type="match status" value="1"/>
</dbReference>
<evidence type="ECO:0000256" key="4">
    <source>
        <dbReference type="RuleBase" id="RU361150"/>
    </source>
</evidence>
<keyword evidence="2 4" id="KW-0202">Cytokine</keyword>
<dbReference type="InterPro" id="IPR039809">
    <property type="entry name" value="Chemokine_b/g/d"/>
</dbReference>
<evidence type="ECO:0000256" key="2">
    <source>
        <dbReference type="ARBA" id="ARBA00022514"/>
    </source>
</evidence>
<dbReference type="InterPro" id="IPR000827">
    <property type="entry name" value="Chemokine_CC_CS"/>
</dbReference>
<keyword evidence="4" id="KW-0145">Chemotaxis</keyword>
<dbReference type="Pfam" id="PF00048">
    <property type="entry name" value="IL8"/>
    <property type="match status" value="1"/>
</dbReference>
<feature type="chain" id="PRO_5018376647" description="C-C motif chemokine" evidence="4">
    <location>
        <begin position="23"/>
        <end position="91"/>
    </location>
</feature>
<dbReference type="InterPro" id="IPR001811">
    <property type="entry name" value="Chemokine_IL8-like_dom"/>
</dbReference>
<dbReference type="InParanoid" id="A0A3Q3F7P5"/>
<evidence type="ECO:0000256" key="3">
    <source>
        <dbReference type="ARBA" id="ARBA00023157"/>
    </source>
</evidence>
<keyword evidence="4" id="KW-0964">Secreted</keyword>
<dbReference type="AlphaFoldDB" id="A0A3Q3F7P5"/>
<dbReference type="SMART" id="SM00199">
    <property type="entry name" value="SCY"/>
    <property type="match status" value="1"/>
</dbReference>
<dbReference type="FunCoup" id="A0A3Q3F7P5">
    <property type="interactions" value="1"/>
</dbReference>
<comment type="subcellular location">
    <subcellularLocation>
        <location evidence="4">Secreted</location>
    </subcellularLocation>
</comment>
<dbReference type="STRING" id="56723.ENSLBEP00000014987"/>
<dbReference type="GO" id="GO:0005615">
    <property type="term" value="C:extracellular space"/>
    <property type="evidence" value="ECO:0007669"/>
    <property type="project" value="UniProtKB-KW"/>
</dbReference>
<comment type="similarity">
    <text evidence="1 4">Belongs to the intercrine beta (chemokine CC) family.</text>
</comment>
<evidence type="ECO:0000259" key="5">
    <source>
        <dbReference type="SMART" id="SM00199"/>
    </source>
</evidence>
<keyword evidence="7" id="KW-1185">Reference proteome</keyword>
<dbReference type="Gene3D" id="2.40.50.40">
    <property type="match status" value="1"/>
</dbReference>
<dbReference type="GO" id="GO:0008009">
    <property type="term" value="F:chemokine activity"/>
    <property type="evidence" value="ECO:0007669"/>
    <property type="project" value="InterPro"/>
</dbReference>
<dbReference type="PANTHER" id="PTHR12015">
    <property type="entry name" value="SMALL INDUCIBLE CYTOKINE A"/>
    <property type="match status" value="1"/>
</dbReference>
<sequence>MRSAHILLLCMLGAALFSSVLSSSAIGPDDCCFKFYPRRLNKNKVRSYYMTDERCPKTGVILVTQKSVSICVDPNLTWVESILRSVDESRF</sequence>
<reference evidence="6" key="2">
    <citation type="submission" date="2025-09" db="UniProtKB">
        <authorList>
            <consortium name="Ensembl"/>
        </authorList>
    </citation>
    <scope>IDENTIFICATION</scope>
</reference>
<evidence type="ECO:0000313" key="7">
    <source>
        <dbReference type="Proteomes" id="UP000261660"/>
    </source>
</evidence>
<evidence type="ECO:0000313" key="6">
    <source>
        <dbReference type="Ensembl" id="ENSLBEP00000014987.1"/>
    </source>
</evidence>
<evidence type="ECO:0000256" key="1">
    <source>
        <dbReference type="ARBA" id="ARBA00010868"/>
    </source>
</evidence>
<reference evidence="6" key="1">
    <citation type="submission" date="2025-08" db="UniProtKB">
        <authorList>
            <consortium name="Ensembl"/>
        </authorList>
    </citation>
    <scope>IDENTIFICATION</scope>
</reference>
<dbReference type="GeneTree" id="ENSGT00940000171869"/>
<protein>
    <recommendedName>
        <fullName evidence="4">C-C motif chemokine</fullName>
    </recommendedName>
</protein>
<keyword evidence="4" id="KW-0732">Signal</keyword>
<proteinExistence type="inferred from homology"/>
<dbReference type="GO" id="GO:0006955">
    <property type="term" value="P:immune response"/>
    <property type="evidence" value="ECO:0007669"/>
    <property type="project" value="InterPro"/>
</dbReference>
<accession>A0A3Q3F7P5</accession>
<dbReference type="PROSITE" id="PS00472">
    <property type="entry name" value="SMALL_CYTOKINES_CC"/>
    <property type="match status" value="1"/>
</dbReference>
<feature type="signal peptide" evidence="4">
    <location>
        <begin position="1"/>
        <end position="22"/>
    </location>
</feature>
<organism evidence="6 7">
    <name type="scientific">Labrus bergylta</name>
    <name type="common">ballan wrasse</name>
    <dbReference type="NCBI Taxonomy" id="56723"/>
    <lineage>
        <taxon>Eukaryota</taxon>
        <taxon>Metazoa</taxon>
        <taxon>Chordata</taxon>
        <taxon>Craniata</taxon>
        <taxon>Vertebrata</taxon>
        <taxon>Euteleostomi</taxon>
        <taxon>Actinopterygii</taxon>
        <taxon>Neopterygii</taxon>
        <taxon>Teleostei</taxon>
        <taxon>Neoteleostei</taxon>
        <taxon>Acanthomorphata</taxon>
        <taxon>Eupercaria</taxon>
        <taxon>Labriformes</taxon>
        <taxon>Labridae</taxon>
        <taxon>Labrus</taxon>
    </lineage>
</organism>
<dbReference type="Ensembl" id="ENSLBET00000015896.1">
    <property type="protein sequence ID" value="ENSLBEP00000014987.1"/>
    <property type="gene ID" value="ENSLBEG00000011684.1"/>
</dbReference>
<dbReference type="PANTHER" id="PTHR12015:SF108">
    <property type="entry name" value="C-C MOTIF CHEMOKINE 20"/>
    <property type="match status" value="1"/>
</dbReference>
<dbReference type="Proteomes" id="UP000261660">
    <property type="component" value="Unplaced"/>
</dbReference>
<dbReference type="InterPro" id="IPR036048">
    <property type="entry name" value="Interleukin_8-like_sf"/>
</dbReference>
<feature type="domain" description="Chemokine interleukin-8-like" evidence="5">
    <location>
        <begin position="28"/>
        <end position="86"/>
    </location>
</feature>
<name>A0A3Q3F7P5_9LABR</name>